<dbReference type="InterPro" id="IPR036514">
    <property type="entry name" value="SGNH_hydro_sf"/>
</dbReference>
<comment type="caution">
    <text evidence="2">The sequence shown here is derived from an EMBL/GenBank/DDBJ whole genome shotgun (WGS) entry which is preliminary data.</text>
</comment>
<dbReference type="AlphaFoldDB" id="A0A6G1X4R8"/>
<evidence type="ECO:0000313" key="2">
    <source>
        <dbReference type="EMBL" id="MRG85919.1"/>
    </source>
</evidence>
<proteinExistence type="predicted"/>
<dbReference type="EMBL" id="WJNH01000003">
    <property type="protein sequence ID" value="MRG85919.1"/>
    <property type="molecule type" value="Genomic_DNA"/>
</dbReference>
<dbReference type="SUPFAM" id="SSF52266">
    <property type="entry name" value="SGNH hydrolase"/>
    <property type="match status" value="1"/>
</dbReference>
<dbReference type="Gene3D" id="3.40.50.1110">
    <property type="entry name" value="SGNH hydrolase"/>
    <property type="match status" value="1"/>
</dbReference>
<dbReference type="CDD" id="cd01838">
    <property type="entry name" value="Isoamyl_acetate_hydrolase_like"/>
    <property type="match status" value="1"/>
</dbReference>
<dbReference type="RefSeq" id="WP_153727848.1">
    <property type="nucleotide sequence ID" value="NZ_WJNH01000003.1"/>
</dbReference>
<dbReference type="Pfam" id="PF13472">
    <property type="entry name" value="Lipase_GDSL_2"/>
    <property type="match status" value="1"/>
</dbReference>
<organism evidence="2 3">
    <name type="scientific">Salinibacillus xinjiangensis</name>
    <dbReference type="NCBI Taxonomy" id="1229268"/>
    <lineage>
        <taxon>Bacteria</taxon>
        <taxon>Bacillati</taxon>
        <taxon>Bacillota</taxon>
        <taxon>Bacilli</taxon>
        <taxon>Bacillales</taxon>
        <taxon>Bacillaceae</taxon>
        <taxon>Salinibacillus</taxon>
    </lineage>
</organism>
<accession>A0A6G1X4R8</accession>
<protein>
    <submittedName>
        <fullName evidence="2">Esterase</fullName>
    </submittedName>
</protein>
<dbReference type="InterPro" id="IPR013830">
    <property type="entry name" value="SGNH_hydro"/>
</dbReference>
<dbReference type="PANTHER" id="PTHR14209">
    <property type="entry name" value="ISOAMYL ACETATE-HYDROLYZING ESTERASE 1"/>
    <property type="match status" value="1"/>
</dbReference>
<dbReference type="Proteomes" id="UP000480185">
    <property type="component" value="Unassembled WGS sequence"/>
</dbReference>
<name>A0A6G1X4R8_9BACI</name>
<feature type="domain" description="SGNH hydrolase-type esterase" evidence="1">
    <location>
        <begin position="6"/>
        <end position="173"/>
    </location>
</feature>
<evidence type="ECO:0000259" key="1">
    <source>
        <dbReference type="Pfam" id="PF13472"/>
    </source>
</evidence>
<dbReference type="OrthoDB" id="388542at2"/>
<sequence>MRKLVCFGDSITARNEGMPQPMLTTKLATRLQGFEIVNAGVSGDNTCDALARIEEDVIHHQPDFVTVLFGANDAAFHKMIDLETYQSNLNKITDLLKSHKTVLISPSPVDETVQFARNNETLNQYALAVKRVAEGTGSYFIDFFNEMISLENYQLKLKGIMNDGLHFGEEGYDFLVGLIERKINEIEGAIK</sequence>
<dbReference type="InterPro" id="IPR045136">
    <property type="entry name" value="Iah1-like"/>
</dbReference>
<gene>
    <name evidence="2" type="ORF">GH754_06150</name>
</gene>
<evidence type="ECO:0000313" key="3">
    <source>
        <dbReference type="Proteomes" id="UP000480185"/>
    </source>
</evidence>
<reference evidence="2 3" key="1">
    <citation type="submission" date="2019-11" db="EMBL/GenBank/DDBJ databases">
        <authorList>
            <person name="Li J."/>
        </authorList>
    </citation>
    <scope>NUCLEOTIDE SEQUENCE [LARGE SCALE GENOMIC DNA]</scope>
    <source>
        <strain evidence="2 3">J4</strain>
    </source>
</reference>
<keyword evidence="3" id="KW-1185">Reference proteome</keyword>
<dbReference type="PANTHER" id="PTHR14209:SF19">
    <property type="entry name" value="ISOAMYL ACETATE-HYDROLYZING ESTERASE 1 HOMOLOG"/>
    <property type="match status" value="1"/>
</dbReference>